<keyword evidence="6" id="KW-1185">Reference proteome</keyword>
<keyword evidence="2" id="KW-0680">Restriction system</keyword>
<protein>
    <submittedName>
        <fullName evidence="5">Restriction endonuclease subunit S</fullName>
        <ecNumber evidence="5">3.1.21.-</ecNumber>
    </submittedName>
</protein>
<dbReference type="EMBL" id="JASCRZ010000004">
    <property type="protein sequence ID" value="MDI5895346.1"/>
    <property type="molecule type" value="Genomic_DNA"/>
</dbReference>
<dbReference type="Gene3D" id="1.10.287.1120">
    <property type="entry name" value="Bipartite methylase S protein"/>
    <property type="match status" value="1"/>
</dbReference>
<dbReference type="InterPro" id="IPR000055">
    <property type="entry name" value="Restrct_endonuc_typeI_TRD"/>
</dbReference>
<dbReference type="PANTHER" id="PTHR30408">
    <property type="entry name" value="TYPE-1 RESTRICTION ENZYME ECOKI SPECIFICITY PROTEIN"/>
    <property type="match status" value="1"/>
</dbReference>
<keyword evidence="5" id="KW-0540">Nuclease</keyword>
<dbReference type="GO" id="GO:0004519">
    <property type="term" value="F:endonuclease activity"/>
    <property type="evidence" value="ECO:0007669"/>
    <property type="project" value="UniProtKB-KW"/>
</dbReference>
<comment type="caution">
    <text evidence="5">The sequence shown here is derived from an EMBL/GenBank/DDBJ whole genome shotgun (WGS) entry which is preliminary data.</text>
</comment>
<feature type="domain" description="Type I restriction modification DNA specificity" evidence="4">
    <location>
        <begin position="6"/>
        <end position="178"/>
    </location>
</feature>
<dbReference type="SUPFAM" id="SSF116734">
    <property type="entry name" value="DNA methylase specificity domain"/>
    <property type="match status" value="2"/>
</dbReference>
<proteinExistence type="inferred from homology"/>
<evidence type="ECO:0000259" key="4">
    <source>
        <dbReference type="Pfam" id="PF01420"/>
    </source>
</evidence>
<evidence type="ECO:0000256" key="2">
    <source>
        <dbReference type="ARBA" id="ARBA00022747"/>
    </source>
</evidence>
<evidence type="ECO:0000313" key="6">
    <source>
        <dbReference type="Proteomes" id="UP001243403"/>
    </source>
</evidence>
<dbReference type="CDD" id="cd17243">
    <property type="entry name" value="RMtype1_S_AchA6I-TRD2-CR2_like"/>
    <property type="match status" value="1"/>
</dbReference>
<reference evidence="5 6" key="1">
    <citation type="submission" date="2023-04" db="EMBL/GenBank/DDBJ databases">
        <title>Two novel species of Flavobacterium.</title>
        <authorList>
            <person name="Liu Q."/>
            <person name="Xin Y.-H."/>
        </authorList>
    </citation>
    <scope>NUCLEOTIDE SEQUENCE [LARGE SCALE GENOMIC DNA]</scope>
    <source>
        <strain evidence="5 6">LB1P51</strain>
    </source>
</reference>
<dbReference type="InterPro" id="IPR052021">
    <property type="entry name" value="Type-I_RS_S_subunit"/>
</dbReference>
<gene>
    <name evidence="5" type="ORF">QLS65_10620</name>
</gene>
<keyword evidence="3" id="KW-0238">DNA-binding</keyword>
<comment type="similarity">
    <text evidence="1">Belongs to the type-I restriction system S methylase family.</text>
</comment>
<dbReference type="Pfam" id="PF01420">
    <property type="entry name" value="Methylase_S"/>
    <property type="match status" value="2"/>
</dbReference>
<keyword evidence="5" id="KW-0378">Hydrolase</keyword>
<feature type="domain" description="Type I restriction modification DNA specificity" evidence="4">
    <location>
        <begin position="219"/>
        <end position="355"/>
    </location>
</feature>
<dbReference type="GO" id="GO:0016787">
    <property type="term" value="F:hydrolase activity"/>
    <property type="evidence" value="ECO:0007669"/>
    <property type="project" value="UniProtKB-KW"/>
</dbReference>
<evidence type="ECO:0000256" key="3">
    <source>
        <dbReference type="ARBA" id="ARBA00023125"/>
    </source>
</evidence>
<organism evidence="5 6">
    <name type="scientific">Flavobacterium algoritolerans</name>
    <dbReference type="NCBI Taxonomy" id="3041254"/>
    <lineage>
        <taxon>Bacteria</taxon>
        <taxon>Pseudomonadati</taxon>
        <taxon>Bacteroidota</taxon>
        <taxon>Flavobacteriia</taxon>
        <taxon>Flavobacteriales</taxon>
        <taxon>Flavobacteriaceae</taxon>
        <taxon>Flavobacterium</taxon>
    </lineage>
</organism>
<dbReference type="Gene3D" id="3.90.220.20">
    <property type="entry name" value="DNA methylase specificity domains"/>
    <property type="match status" value="2"/>
</dbReference>
<name>A0ABT6VBP6_9FLAO</name>
<evidence type="ECO:0000256" key="1">
    <source>
        <dbReference type="ARBA" id="ARBA00010923"/>
    </source>
</evidence>
<accession>A0ABT6VBP6</accession>
<dbReference type="PANTHER" id="PTHR30408:SF12">
    <property type="entry name" value="TYPE I RESTRICTION ENZYME MJAVIII SPECIFICITY SUBUNIT"/>
    <property type="match status" value="1"/>
</dbReference>
<dbReference type="RefSeq" id="WP_282717527.1">
    <property type="nucleotide sequence ID" value="NZ_JASCRZ010000004.1"/>
</dbReference>
<keyword evidence="5" id="KW-0255">Endonuclease</keyword>
<evidence type="ECO:0000313" key="5">
    <source>
        <dbReference type="EMBL" id="MDI5895346.1"/>
    </source>
</evidence>
<dbReference type="InterPro" id="IPR044946">
    <property type="entry name" value="Restrct_endonuc_typeI_TRD_sf"/>
</dbReference>
<sequence>MEYKLLSDITTKIGSGATPKGGSSAYQDSGISLIRSQNVLDFKFSKDGLAYINKLQADKLNNVTVQKDDVLLNITGDSIARTCIVPDEILPARVNQHVSIIRSKAGYNPRYIHYYLMNMKPYLLQICGVGGTRNALTKEALLKLPIKISHQQNKIAKVLSDLDAKIELNNRINTELEAMAKMLYDYWFLQFDFPDSNGKPYKTSRGKMVWNEDLKRDIPEGWEVNELGNILNTDLGGTPSTKIEKFWGGNIPWLNSGEIANFPIVESEAHITTEAILNSATTLMPAGTCVLSITRHLRPSILAIEACANQSVVGIFESEKFKSSFIYPYLKNEIPRLMTLRSGAQQPHINKGTVDESLMIDPSILVLEKYYKKANPIYKQIINNSFQNQELSSLRDWLLPMLMNGQVSVNDEEEELGMVAEPVVEYKEIKTNKTRTDKSEAFLKKVMLGCHLVYRFHQEREFGHIKFMKLLYLCEQVGEMNLMTNYQKAAAGPFDKKTLASIEKYIQTSGWFKINKEPYTGSNGKVYERTFYSLTGKSTDYQKYYNNYFESEKDKIEKLIQLFKGANSKKCEIVATTYYAYNELLKKNVLINENSLIKGFFEFHPQKGKNFKEFDVKEQLPWMKNNGVYPKRQID</sequence>
<dbReference type="EC" id="3.1.21.-" evidence="5"/>
<dbReference type="Proteomes" id="UP001243403">
    <property type="component" value="Unassembled WGS sequence"/>
</dbReference>